<keyword evidence="2" id="KW-1185">Reference proteome</keyword>
<sequence length="127" mass="12928">MAWGISSYLANKLLDHTFRNVAYTPPTAIYAKLHLGDPGAAGTANASALTTRVATTFAAAASGVIAISNTPEFTLNATETIVGVSFWDASTGGNFLYSVQASVSKGGASGDIIRLATNTFGLSPIAA</sequence>
<accession>A0A0K2CM64</accession>
<gene>
    <name evidence="1" type="ORF">SEA_LUMOS_23</name>
</gene>
<reference evidence="1 2" key="1">
    <citation type="submission" date="2015-08" db="EMBL/GenBank/DDBJ databases">
        <authorList>
            <person name="Davis N."/>
            <person name="Domingos A."/>
            <person name="Holland C."/>
            <person name="Houk L.J."/>
            <person name="Hueter N."/>
            <person name="Molina L."/>
            <person name="Sontag M."/>
            <person name="Saintfleur O."/>
            <person name="Swinford C."/>
            <person name="Villalobos-Ayala K."/>
            <person name="Carroll M."/>
            <person name="Cottrell-Yongye A."/>
            <person name="D'Elia T."/>
            <person name="Delesalle V.A."/>
            <person name="Bradley K.W."/>
            <person name="Asai D.J."/>
            <person name="Bowman C.A."/>
            <person name="Russell D.A."/>
            <person name="Pope W.H."/>
            <person name="Jacobs-Sera D."/>
            <person name="Hendrix R.W."/>
            <person name="Hatfull G.F."/>
        </authorList>
    </citation>
    <scope>NUCLEOTIDE SEQUENCE [LARGE SCALE GENOMIC DNA]</scope>
</reference>
<dbReference type="Proteomes" id="UP000223849">
    <property type="component" value="Segment"/>
</dbReference>
<evidence type="ECO:0000313" key="1">
    <source>
        <dbReference type="EMBL" id="ALA06539.1"/>
    </source>
</evidence>
<name>A0A0K2CM64_9CAUD</name>
<dbReference type="EMBL" id="KT372003">
    <property type="protein sequence ID" value="ALA06539.1"/>
    <property type="molecule type" value="Genomic_DNA"/>
</dbReference>
<evidence type="ECO:0000313" key="2">
    <source>
        <dbReference type="Proteomes" id="UP000223849"/>
    </source>
</evidence>
<dbReference type="InterPro" id="IPR056908">
    <property type="entry name" value="Gp80-like"/>
</dbReference>
<proteinExistence type="predicted"/>
<dbReference type="Pfam" id="PF23140">
    <property type="entry name" value="Gp80"/>
    <property type="match status" value="1"/>
</dbReference>
<organism evidence="1 2">
    <name type="scientific">Mycobacterium phage Lumos</name>
    <dbReference type="NCBI Taxonomy" id="1701852"/>
    <lineage>
        <taxon>Viruses</taxon>
        <taxon>Duplodnaviria</taxon>
        <taxon>Heunggongvirae</taxon>
        <taxon>Uroviricota</taxon>
        <taxon>Caudoviricetes</taxon>
        <taxon>Vilmaviridae</taxon>
        <taxon>Lclasvirinae</taxon>
        <taxon>Lumosvirus</taxon>
        <taxon>Lumosvirus lumos</taxon>
    </lineage>
</organism>
<protein>
    <submittedName>
        <fullName evidence="1">Uncharacterized protein</fullName>
    </submittedName>
</protein>